<keyword evidence="4" id="KW-0297">G-protein coupled receptor</keyword>
<keyword evidence="3 8" id="KW-1133">Transmembrane helix</keyword>
<evidence type="ECO:0000256" key="7">
    <source>
        <dbReference type="ARBA" id="ARBA00023224"/>
    </source>
</evidence>
<evidence type="ECO:0000256" key="6">
    <source>
        <dbReference type="ARBA" id="ARBA00023170"/>
    </source>
</evidence>
<keyword evidence="7" id="KW-0807">Transducer</keyword>
<dbReference type="EMBL" id="CAJNOM010001783">
    <property type="protein sequence ID" value="CAF1618943.1"/>
    <property type="molecule type" value="Genomic_DNA"/>
</dbReference>
<dbReference type="OrthoDB" id="10006407at2759"/>
<evidence type="ECO:0000256" key="8">
    <source>
        <dbReference type="SAM" id="Phobius"/>
    </source>
</evidence>
<evidence type="ECO:0000259" key="9">
    <source>
        <dbReference type="PROSITE" id="PS50262"/>
    </source>
</evidence>
<feature type="domain" description="G-protein coupled receptors family 1 profile" evidence="9">
    <location>
        <begin position="31"/>
        <end position="297"/>
    </location>
</feature>
<evidence type="ECO:0000256" key="3">
    <source>
        <dbReference type="ARBA" id="ARBA00022989"/>
    </source>
</evidence>
<comment type="caution">
    <text evidence="10">The sequence shown here is derived from an EMBL/GenBank/DDBJ whole genome shotgun (WGS) entry which is preliminary data.</text>
</comment>
<organism evidence="10 13">
    <name type="scientific">Adineta steineri</name>
    <dbReference type="NCBI Taxonomy" id="433720"/>
    <lineage>
        <taxon>Eukaryota</taxon>
        <taxon>Metazoa</taxon>
        <taxon>Spiralia</taxon>
        <taxon>Gnathifera</taxon>
        <taxon>Rotifera</taxon>
        <taxon>Eurotatoria</taxon>
        <taxon>Bdelloidea</taxon>
        <taxon>Adinetida</taxon>
        <taxon>Adinetidae</taxon>
        <taxon>Adineta</taxon>
    </lineage>
</organism>
<proteinExistence type="predicted"/>
<accession>A0A815LZL2</accession>
<feature type="transmembrane region" description="Helical" evidence="8">
    <location>
        <begin position="51"/>
        <end position="72"/>
    </location>
</feature>
<dbReference type="Proteomes" id="UP000663877">
    <property type="component" value="Unassembled WGS sequence"/>
</dbReference>
<keyword evidence="12" id="KW-1185">Reference proteome</keyword>
<sequence>MTDSYITTLSQVISKITLYVPYFTITLGTIGALCNILTFSAKKLRQNPCAFYFLCSSVFDILTLSICGTLRLMVDHYQYALNQTAIFCKIRVYLTGVFPGISTACLVLATIDRCWLTSSLARWRRWSKITIAYRLVIVAIIVWLISLAHMLVFYDFYTINGVPNTCSSQPGVYSTFISGFLVIWLTIIPYICMFIASMMTFSHIRASRERVMAFQQQQQQQQQQEAHRRVDRHLILIMFIQVILSVILLSLRTVVIAYTYLTRDVVKDSRSRAIESFFSQFGTVVYYINYAKSFYLCTLASPLFRQVFWNQLNQFKNYITHSTRENAVVPISITAATKKRSNQDVLND</sequence>
<dbReference type="GO" id="GO:0004930">
    <property type="term" value="F:G protein-coupled receptor activity"/>
    <property type="evidence" value="ECO:0007669"/>
    <property type="project" value="UniProtKB-KW"/>
</dbReference>
<gene>
    <name evidence="10" type="ORF">BJG266_LOCUS38461</name>
    <name evidence="11" type="ORF">QVE165_LOCUS55332</name>
</gene>
<dbReference type="SUPFAM" id="SSF81321">
    <property type="entry name" value="Family A G protein-coupled receptor-like"/>
    <property type="match status" value="1"/>
</dbReference>
<dbReference type="GO" id="GO:0005886">
    <property type="term" value="C:plasma membrane"/>
    <property type="evidence" value="ECO:0007669"/>
    <property type="project" value="TreeGrafter"/>
</dbReference>
<reference evidence="10" key="1">
    <citation type="submission" date="2021-02" db="EMBL/GenBank/DDBJ databases">
        <authorList>
            <person name="Nowell W R."/>
        </authorList>
    </citation>
    <scope>NUCLEOTIDE SEQUENCE</scope>
</reference>
<comment type="subcellular location">
    <subcellularLocation>
        <location evidence="1">Membrane</location>
        <topology evidence="1">Multi-pass membrane protein</topology>
    </subcellularLocation>
</comment>
<dbReference type="Pfam" id="PF00001">
    <property type="entry name" value="7tm_1"/>
    <property type="match status" value="1"/>
</dbReference>
<evidence type="ECO:0000256" key="4">
    <source>
        <dbReference type="ARBA" id="ARBA00023040"/>
    </source>
</evidence>
<dbReference type="AlphaFoldDB" id="A0A815LZL2"/>
<dbReference type="InterPro" id="IPR017452">
    <property type="entry name" value="GPCR_Rhodpsn_7TM"/>
</dbReference>
<feature type="transmembrane region" description="Helical" evidence="8">
    <location>
        <begin position="20"/>
        <end position="39"/>
    </location>
</feature>
<dbReference type="Proteomes" id="UP000663832">
    <property type="component" value="Unassembled WGS sequence"/>
</dbReference>
<evidence type="ECO:0000256" key="5">
    <source>
        <dbReference type="ARBA" id="ARBA00023136"/>
    </source>
</evidence>
<feature type="transmembrane region" description="Helical" evidence="8">
    <location>
        <begin position="234"/>
        <end position="261"/>
    </location>
</feature>
<keyword evidence="5 8" id="KW-0472">Membrane</keyword>
<feature type="transmembrane region" description="Helical" evidence="8">
    <location>
        <begin position="172"/>
        <end position="201"/>
    </location>
</feature>
<dbReference type="EMBL" id="CAJNOI010001460">
    <property type="protein sequence ID" value="CAF1415429.1"/>
    <property type="molecule type" value="Genomic_DNA"/>
</dbReference>
<dbReference type="Gene3D" id="1.20.1070.10">
    <property type="entry name" value="Rhodopsin 7-helix transmembrane proteins"/>
    <property type="match status" value="1"/>
</dbReference>
<evidence type="ECO:0000313" key="12">
    <source>
        <dbReference type="Proteomes" id="UP000663832"/>
    </source>
</evidence>
<name>A0A815LZL2_9BILA</name>
<keyword evidence="2 8" id="KW-0812">Transmembrane</keyword>
<evidence type="ECO:0000256" key="2">
    <source>
        <dbReference type="ARBA" id="ARBA00022692"/>
    </source>
</evidence>
<evidence type="ECO:0000313" key="11">
    <source>
        <dbReference type="EMBL" id="CAF1618943.1"/>
    </source>
</evidence>
<dbReference type="PANTHER" id="PTHR24243:SF230">
    <property type="entry name" value="G-PROTEIN COUPLED RECEPTORS FAMILY 1 PROFILE DOMAIN-CONTAINING PROTEIN"/>
    <property type="match status" value="1"/>
</dbReference>
<dbReference type="PROSITE" id="PS50262">
    <property type="entry name" value="G_PROTEIN_RECEP_F1_2"/>
    <property type="match status" value="1"/>
</dbReference>
<feature type="transmembrane region" description="Helical" evidence="8">
    <location>
        <begin position="92"/>
        <end position="111"/>
    </location>
</feature>
<evidence type="ECO:0000313" key="13">
    <source>
        <dbReference type="Proteomes" id="UP000663877"/>
    </source>
</evidence>
<feature type="transmembrane region" description="Helical" evidence="8">
    <location>
        <begin position="131"/>
        <end position="152"/>
    </location>
</feature>
<dbReference type="InterPro" id="IPR000276">
    <property type="entry name" value="GPCR_Rhodpsn"/>
</dbReference>
<protein>
    <recommendedName>
        <fullName evidence="9">G-protein coupled receptors family 1 profile domain-containing protein</fullName>
    </recommendedName>
</protein>
<keyword evidence="6" id="KW-0675">Receptor</keyword>
<evidence type="ECO:0000313" key="10">
    <source>
        <dbReference type="EMBL" id="CAF1415429.1"/>
    </source>
</evidence>
<dbReference type="PANTHER" id="PTHR24243">
    <property type="entry name" value="G-PROTEIN COUPLED RECEPTOR"/>
    <property type="match status" value="1"/>
</dbReference>
<evidence type="ECO:0000256" key="1">
    <source>
        <dbReference type="ARBA" id="ARBA00004141"/>
    </source>
</evidence>